<dbReference type="RefSeq" id="WP_272124136.1">
    <property type="nucleotide sequence ID" value="NZ_JAQLGH010000082.1"/>
</dbReference>
<dbReference type="NCBIfam" id="TIGR01603">
    <property type="entry name" value="maj_tail_phi13"/>
    <property type="match status" value="1"/>
</dbReference>
<name>A0AAW6B0R0_CLOSY</name>
<sequence length="199" mass="21399">MAVNKSKKTNRINIKNMVYALLTSDTAAGAEYGEVKPLGKAMQVQLTPSLASGILYGEGAQSENIAKLNGIAAVLDVNKIAIEDRAEILGHKYENGILIEKAGDEAPFLAVGFEVEGTNKCNELVWLLKGRAQPFNGTMQQSTDSINFSTDSITINFVPRDFDGELRYFADTANADLTAKQVEDWFKAGPSTPPAPSAA</sequence>
<comment type="caution">
    <text evidence="1">The sequence shown here is derived from an EMBL/GenBank/DDBJ whole genome shotgun (WGS) entry which is preliminary data.</text>
</comment>
<dbReference type="Proteomes" id="UP001300871">
    <property type="component" value="Unassembled WGS sequence"/>
</dbReference>
<proteinExistence type="predicted"/>
<gene>
    <name evidence="1" type="ORF">PM006_20855</name>
</gene>
<evidence type="ECO:0000313" key="2">
    <source>
        <dbReference type="Proteomes" id="UP001300871"/>
    </source>
</evidence>
<protein>
    <submittedName>
        <fullName evidence="1">Phage tail protein</fullName>
    </submittedName>
</protein>
<reference evidence="1" key="1">
    <citation type="submission" date="2023-01" db="EMBL/GenBank/DDBJ databases">
        <title>Human gut microbiome strain richness.</title>
        <authorList>
            <person name="Chen-Liaw A."/>
        </authorList>
    </citation>
    <scope>NUCLEOTIDE SEQUENCE</scope>
    <source>
        <strain evidence="1">B1_m1001713B170214d0_201011</strain>
    </source>
</reference>
<dbReference type="EMBL" id="JAQLGM010000084">
    <property type="protein sequence ID" value="MDB2002657.1"/>
    <property type="molecule type" value="Genomic_DNA"/>
</dbReference>
<organism evidence="1 2">
    <name type="scientific">Clostridium symbiosum</name>
    <name type="common">Bacteroides symbiosus</name>
    <dbReference type="NCBI Taxonomy" id="1512"/>
    <lineage>
        <taxon>Bacteria</taxon>
        <taxon>Bacillati</taxon>
        <taxon>Bacillota</taxon>
        <taxon>Clostridia</taxon>
        <taxon>Lachnospirales</taxon>
        <taxon>Lachnospiraceae</taxon>
        <taxon>Otoolea</taxon>
    </lineage>
</organism>
<accession>A0AAW6B0R0</accession>
<dbReference type="AlphaFoldDB" id="A0AAW6B0R0"/>
<evidence type="ECO:0000313" key="1">
    <source>
        <dbReference type="EMBL" id="MDB2002657.1"/>
    </source>
</evidence>
<dbReference type="InterPro" id="IPR006490">
    <property type="entry name" value="Maj_tail_phi13"/>
</dbReference>